<evidence type="ECO:0000313" key="3">
    <source>
        <dbReference type="EMBL" id="ARM75161.1"/>
    </source>
</evidence>
<dbReference type="InterPro" id="IPR019204">
    <property type="entry name" value="DUF2070_membrane"/>
</dbReference>
<proteinExistence type="predicted"/>
<name>A0A1W6JXX2_9CREN</name>
<keyword evidence="4" id="KW-1185">Reference proteome</keyword>
<feature type="transmembrane region" description="Helical" evidence="1">
    <location>
        <begin position="86"/>
        <end position="106"/>
    </location>
</feature>
<organism evidence="3 4">
    <name type="scientific">Acidianus manzaensis</name>
    <dbReference type="NCBI Taxonomy" id="282676"/>
    <lineage>
        <taxon>Archaea</taxon>
        <taxon>Thermoproteota</taxon>
        <taxon>Thermoprotei</taxon>
        <taxon>Sulfolobales</taxon>
        <taxon>Sulfolobaceae</taxon>
        <taxon>Acidianus</taxon>
    </lineage>
</organism>
<keyword evidence="1" id="KW-1133">Transmembrane helix</keyword>
<feature type="transmembrane region" description="Helical" evidence="1">
    <location>
        <begin position="113"/>
        <end position="146"/>
    </location>
</feature>
<dbReference type="AlphaFoldDB" id="A0A1W6JXX2"/>
<feature type="transmembrane region" description="Helical" evidence="1">
    <location>
        <begin position="15"/>
        <end position="38"/>
    </location>
</feature>
<reference evidence="3 4" key="1">
    <citation type="submission" date="2017-03" db="EMBL/GenBank/DDBJ databases">
        <title>Sulfur activation and transportation mechanism of thermophilic Archaea Acidianus manzaensis YN-25.</title>
        <authorList>
            <person name="Ma Y."/>
            <person name="Yang Y."/>
            <person name="Xia J."/>
        </authorList>
    </citation>
    <scope>NUCLEOTIDE SEQUENCE [LARGE SCALE GENOMIC DNA]</scope>
    <source>
        <strain evidence="3 4">YN-25</strain>
    </source>
</reference>
<evidence type="ECO:0000259" key="2">
    <source>
        <dbReference type="Pfam" id="PF09843"/>
    </source>
</evidence>
<feature type="domain" description="DUF2070" evidence="2">
    <location>
        <begin position="56"/>
        <end position="559"/>
    </location>
</feature>
<dbReference type="KEGG" id="aman:B6F84_03330"/>
<dbReference type="STRING" id="282676.B6F84_03330"/>
<protein>
    <recommendedName>
        <fullName evidence="2">DUF2070 domain-containing protein</fullName>
    </recommendedName>
</protein>
<feature type="transmembrane region" description="Helical" evidence="1">
    <location>
        <begin position="166"/>
        <end position="195"/>
    </location>
</feature>
<gene>
    <name evidence="3" type="ORF">B6F84_03330</name>
</gene>
<accession>A0A1W6JXX2</accession>
<dbReference type="Pfam" id="PF09843">
    <property type="entry name" value="DUF2070"/>
    <property type="match status" value="1"/>
</dbReference>
<keyword evidence="1" id="KW-0812">Transmembrane</keyword>
<dbReference type="Proteomes" id="UP000193404">
    <property type="component" value="Chromosome"/>
</dbReference>
<dbReference type="EMBL" id="CP020477">
    <property type="protein sequence ID" value="ARM75161.1"/>
    <property type="molecule type" value="Genomic_DNA"/>
</dbReference>
<keyword evidence="1" id="KW-0472">Membrane</keyword>
<feature type="transmembrane region" description="Helical" evidence="1">
    <location>
        <begin position="549"/>
        <end position="570"/>
    </location>
</feature>
<evidence type="ECO:0000313" key="4">
    <source>
        <dbReference type="Proteomes" id="UP000193404"/>
    </source>
</evidence>
<sequence>MFYYYYLQLYIKYSLTIYFLLSSLLKAFLYQSFFYPLYYLILVDSEKLTRKYYSDYSKVLSIPSLKVLISINAIETALIFLRGLEIGLLFFYSFIIYFAYVLLIFWKRTKTSLVMTLVFSIIYLIFSFLPISYIFAFGAFIPLINYPLLLDHGEKASFILSLFSGLIPSIVLFRITFLGVIYVLIIGLVSLIYVYEINRKGNKIIGIPSLNVIRPFLRAVSYKKDEDLENFLEKISVPTIINIATFKIGDMYFVLPQIHFGMYGNIGSSKFPYQVEEYLKNAIVFHTPGSHELDLPSSRESRRVVEEVLKTKLDKIYFTGIESQNIGDFNITSIRFDKASISFVQRPNKGIDDLPGGLWRDIALTKNFLVDCHNETLTDEIGKREYTQLRDFVRTTKIKPKSDLQLGYSETIVNCEGLCKNLARVVTLIDKSSRQKLSLIYIYANNACHGLKDKIYEKLSDLVDYPILVTPDDHSCTASNFGNLYQPATVCDDLIEKARSLVIESIKNAKDVSDVEFGMIKVKTRVLGKIISSMVEGLEKVGSFTLKTFWIPIIIPYVILFILLLADSIIKF</sequence>
<evidence type="ECO:0000256" key="1">
    <source>
        <dbReference type="SAM" id="Phobius"/>
    </source>
</evidence>